<sequence length="64" mass="7323">MLEITIYLKKKQVGVRNLVWKVPLTASPTAVLRLHICKDLIILNTAKSHSPKKKYVTKLLLINK</sequence>
<organism evidence="1">
    <name type="scientific">Solanum lycopersicum</name>
    <name type="common">Tomato</name>
    <name type="synonym">Lycopersicon esculentum</name>
    <dbReference type="NCBI Taxonomy" id="4081"/>
    <lineage>
        <taxon>Eukaryota</taxon>
        <taxon>Viridiplantae</taxon>
        <taxon>Streptophyta</taxon>
        <taxon>Embryophyta</taxon>
        <taxon>Tracheophyta</taxon>
        <taxon>Spermatophyta</taxon>
        <taxon>Magnoliopsida</taxon>
        <taxon>eudicotyledons</taxon>
        <taxon>Gunneridae</taxon>
        <taxon>Pentapetalae</taxon>
        <taxon>asterids</taxon>
        <taxon>lamiids</taxon>
        <taxon>Solanales</taxon>
        <taxon>Solanaceae</taxon>
        <taxon>Solanoideae</taxon>
        <taxon>Solaneae</taxon>
        <taxon>Solanum</taxon>
        <taxon>Solanum subgen. Lycopersicon</taxon>
    </lineage>
</organism>
<name>A0A3Q7GZ77_SOLLC</name>
<protein>
    <submittedName>
        <fullName evidence="1">Uncharacterized protein</fullName>
    </submittedName>
</protein>
<evidence type="ECO:0000313" key="1">
    <source>
        <dbReference type="EnsemblPlants" id="Solyc04g071670.1.1.1"/>
    </source>
</evidence>
<dbReference type="Proteomes" id="UP000004994">
    <property type="component" value="Chromosome 4"/>
</dbReference>
<evidence type="ECO:0000313" key="2">
    <source>
        <dbReference type="Proteomes" id="UP000004994"/>
    </source>
</evidence>
<proteinExistence type="predicted"/>
<reference evidence="1" key="2">
    <citation type="submission" date="2019-01" db="UniProtKB">
        <authorList>
            <consortium name="EnsemblPlants"/>
        </authorList>
    </citation>
    <scope>IDENTIFICATION</scope>
    <source>
        <strain evidence="1">cv. Heinz 1706</strain>
    </source>
</reference>
<dbReference type="EnsemblPlants" id="Solyc04g071670.1.1">
    <property type="protein sequence ID" value="Solyc04g071670.1.1.1"/>
    <property type="gene ID" value="Solyc04g071670.1"/>
</dbReference>
<keyword evidence="2" id="KW-1185">Reference proteome</keyword>
<dbReference type="AlphaFoldDB" id="A0A3Q7GZ77"/>
<dbReference type="PaxDb" id="4081-Solyc04g071670.1.1"/>
<reference evidence="1" key="1">
    <citation type="journal article" date="2012" name="Nature">
        <title>The tomato genome sequence provides insights into fleshy fruit evolution.</title>
        <authorList>
            <consortium name="Tomato Genome Consortium"/>
        </authorList>
    </citation>
    <scope>NUCLEOTIDE SEQUENCE [LARGE SCALE GENOMIC DNA]</scope>
    <source>
        <strain evidence="1">cv. Heinz 1706</strain>
    </source>
</reference>
<dbReference type="InParanoid" id="A0A3Q7GZ77"/>
<accession>A0A3Q7GZ77</accession>
<dbReference type="Gramene" id="Solyc04g071670.1.1">
    <property type="protein sequence ID" value="Solyc04g071670.1.1.1"/>
    <property type="gene ID" value="Solyc04g071670.1"/>
</dbReference>